<dbReference type="EMBL" id="CP144749">
    <property type="protein sequence ID" value="WVZ76017.1"/>
    <property type="molecule type" value="Genomic_DNA"/>
</dbReference>
<reference evidence="2 3" key="1">
    <citation type="submission" date="2024-02" db="EMBL/GenBank/DDBJ databases">
        <title>High-quality chromosome-scale genome assembly of Pensacola bahiagrass (Paspalum notatum Flugge var. saurae).</title>
        <authorList>
            <person name="Vega J.M."/>
            <person name="Podio M."/>
            <person name="Orjuela J."/>
            <person name="Siena L.A."/>
            <person name="Pessino S.C."/>
            <person name="Combes M.C."/>
            <person name="Mariac C."/>
            <person name="Albertini E."/>
            <person name="Pupilli F."/>
            <person name="Ortiz J.P.A."/>
            <person name="Leblanc O."/>
        </authorList>
    </citation>
    <scope>NUCLEOTIDE SEQUENCE [LARGE SCALE GENOMIC DNA]</scope>
    <source>
        <strain evidence="2">R1</strain>
        <tissue evidence="2">Leaf</tissue>
    </source>
</reference>
<evidence type="ECO:0000313" key="2">
    <source>
        <dbReference type="EMBL" id="WVZ76017.1"/>
    </source>
</evidence>
<accession>A0AAQ3WVL3</accession>
<dbReference type="Proteomes" id="UP001341281">
    <property type="component" value="Chromosome 05"/>
</dbReference>
<feature type="compositionally biased region" description="Basic and acidic residues" evidence="1">
    <location>
        <begin position="63"/>
        <end position="73"/>
    </location>
</feature>
<protein>
    <submittedName>
        <fullName evidence="2">Uncharacterized protein</fullName>
    </submittedName>
</protein>
<organism evidence="2 3">
    <name type="scientific">Paspalum notatum var. saurae</name>
    <dbReference type="NCBI Taxonomy" id="547442"/>
    <lineage>
        <taxon>Eukaryota</taxon>
        <taxon>Viridiplantae</taxon>
        <taxon>Streptophyta</taxon>
        <taxon>Embryophyta</taxon>
        <taxon>Tracheophyta</taxon>
        <taxon>Spermatophyta</taxon>
        <taxon>Magnoliopsida</taxon>
        <taxon>Liliopsida</taxon>
        <taxon>Poales</taxon>
        <taxon>Poaceae</taxon>
        <taxon>PACMAD clade</taxon>
        <taxon>Panicoideae</taxon>
        <taxon>Andropogonodae</taxon>
        <taxon>Paspaleae</taxon>
        <taxon>Paspalinae</taxon>
        <taxon>Paspalum</taxon>
    </lineage>
</organism>
<dbReference type="AlphaFoldDB" id="A0AAQ3WVL3"/>
<name>A0AAQ3WVL3_PASNO</name>
<feature type="region of interest" description="Disordered" evidence="1">
    <location>
        <begin position="44"/>
        <end position="73"/>
    </location>
</feature>
<sequence length="130" mass="15217">MKIGIDYPSPIPKLFPKDLWKKIMGLAGNSDLMKRHNLHVLASPKHKENKGFNLDQSKHPKRPRIEAKNQREQWEKHTKLLHETTLIMSLKRGLRLDYNEGFRPKQPPSPSLLIWRLDLTLTLLNLELKA</sequence>
<gene>
    <name evidence="2" type="ORF">U9M48_024022</name>
</gene>
<evidence type="ECO:0000256" key="1">
    <source>
        <dbReference type="SAM" id="MobiDB-lite"/>
    </source>
</evidence>
<keyword evidence="3" id="KW-1185">Reference proteome</keyword>
<evidence type="ECO:0000313" key="3">
    <source>
        <dbReference type="Proteomes" id="UP001341281"/>
    </source>
</evidence>
<proteinExistence type="predicted"/>